<dbReference type="PANTHER" id="PTHR37984">
    <property type="entry name" value="PROTEIN CBG26694"/>
    <property type="match status" value="1"/>
</dbReference>
<dbReference type="SUPFAM" id="SSF53098">
    <property type="entry name" value="Ribonuclease H-like"/>
    <property type="match status" value="1"/>
</dbReference>
<keyword evidence="5" id="KW-1185">Reference proteome</keyword>
<evidence type="ECO:0000313" key="4">
    <source>
        <dbReference type="EMBL" id="CAJ0949330.1"/>
    </source>
</evidence>
<dbReference type="EMBL" id="CAUEEQ010030008">
    <property type="protein sequence ID" value="CAJ0949330.1"/>
    <property type="molecule type" value="Genomic_DNA"/>
</dbReference>
<sequence length="634" mass="69933">MHGNREDGDAVQLTSATEEGNCPISRTAPMLGVDGEVEPIAVPADGSVEIPGETAYVAAVYCSQSARNADNCLPSRPSSDTGVTEPELDPEQVPEGSRGESTLTSLLASPSQEFQAALHSDASLENLRQLAETPTSMTDKERVFWKRGRLYRETVPGKSQKEWLRARQLVVPHQFRSELLRIAHEIPLAGHLGISKTKARLFQHFYWPKMGTVVSNYCRSCITCQRVGKARPALKAPLIPLPVIEEPFQRIAVDIVGPLAASSSSGKQYILTVVDYATRYPEAVALSSTRADKVADALLAIFSRVGFPREMFTDQGAQFMSRLMEALCKRMQVKHLVSSAYHPQTNGLCERFNGTLKQMLRMLVETQGRDWERYLPHLLFAYREVPQASTGFSPFELLYAFIVPYLPIIIKDLKAVDVQDPDNSVLSVKPDVIVLLFYHTVYMATIQQNNLSSCGVFPVYGGSCGVFLVYDRSCGVFPVYGRSCGVFPVYGRSCGCSRYTVGLVGCFRYTVGLVGCSQYMAGLVGCSRYTVWQVLWGVPGLVGCSRYTLTIVGCFQYAAGLVRSSQYTAGLLGRSRYMAGLVGCVMIWWPRSSMRHTLEKVVPVLTADPELSTATRSSRGMYLTLLDTSTQPKN</sequence>
<proteinExistence type="predicted"/>
<reference evidence="4" key="1">
    <citation type="submission" date="2023-07" db="EMBL/GenBank/DDBJ databases">
        <authorList>
            <person name="Stuckert A."/>
        </authorList>
    </citation>
    <scope>NUCLEOTIDE SEQUENCE</scope>
</reference>
<dbReference type="InterPro" id="IPR050951">
    <property type="entry name" value="Retrovirus_Pol_polyprotein"/>
</dbReference>
<name>A0ABN9LS58_9NEOB</name>
<dbReference type="Pfam" id="PF17921">
    <property type="entry name" value="Integrase_H2C2"/>
    <property type="match status" value="1"/>
</dbReference>
<dbReference type="InterPro" id="IPR001584">
    <property type="entry name" value="Integrase_cat-core"/>
</dbReference>
<dbReference type="PANTHER" id="PTHR37984:SF15">
    <property type="entry name" value="INTEGRASE CATALYTIC DOMAIN-CONTAINING PROTEIN"/>
    <property type="match status" value="1"/>
</dbReference>
<dbReference type="InterPro" id="IPR036397">
    <property type="entry name" value="RNaseH_sf"/>
</dbReference>
<dbReference type="InterPro" id="IPR041588">
    <property type="entry name" value="Integrase_H2C2"/>
</dbReference>
<dbReference type="PROSITE" id="PS50994">
    <property type="entry name" value="INTEGRASE"/>
    <property type="match status" value="1"/>
</dbReference>
<dbReference type="Proteomes" id="UP001176940">
    <property type="component" value="Unassembled WGS sequence"/>
</dbReference>
<protein>
    <recommendedName>
        <fullName evidence="1">Gypsy retrotransposon integrase-like protein 1</fullName>
    </recommendedName>
</protein>
<dbReference type="Gene3D" id="3.30.420.10">
    <property type="entry name" value="Ribonuclease H-like superfamily/Ribonuclease H"/>
    <property type="match status" value="1"/>
</dbReference>
<evidence type="ECO:0000256" key="2">
    <source>
        <dbReference type="SAM" id="MobiDB-lite"/>
    </source>
</evidence>
<gene>
    <name evidence="4" type="ORF">RIMI_LOCUS12570453</name>
</gene>
<feature type="domain" description="Integrase catalytic" evidence="3">
    <location>
        <begin position="243"/>
        <end position="402"/>
    </location>
</feature>
<feature type="region of interest" description="Disordered" evidence="2">
    <location>
        <begin position="68"/>
        <end position="102"/>
    </location>
</feature>
<feature type="region of interest" description="Disordered" evidence="2">
    <location>
        <begin position="1"/>
        <end position="26"/>
    </location>
</feature>
<organism evidence="4 5">
    <name type="scientific">Ranitomeya imitator</name>
    <name type="common">mimic poison frog</name>
    <dbReference type="NCBI Taxonomy" id="111125"/>
    <lineage>
        <taxon>Eukaryota</taxon>
        <taxon>Metazoa</taxon>
        <taxon>Chordata</taxon>
        <taxon>Craniata</taxon>
        <taxon>Vertebrata</taxon>
        <taxon>Euteleostomi</taxon>
        <taxon>Amphibia</taxon>
        <taxon>Batrachia</taxon>
        <taxon>Anura</taxon>
        <taxon>Neobatrachia</taxon>
        <taxon>Hyloidea</taxon>
        <taxon>Dendrobatidae</taxon>
        <taxon>Dendrobatinae</taxon>
        <taxon>Ranitomeya</taxon>
    </lineage>
</organism>
<evidence type="ECO:0000313" key="5">
    <source>
        <dbReference type="Proteomes" id="UP001176940"/>
    </source>
</evidence>
<accession>A0ABN9LS58</accession>
<evidence type="ECO:0000259" key="3">
    <source>
        <dbReference type="PROSITE" id="PS50994"/>
    </source>
</evidence>
<comment type="caution">
    <text evidence="4">The sequence shown here is derived from an EMBL/GenBank/DDBJ whole genome shotgun (WGS) entry which is preliminary data.</text>
</comment>
<dbReference type="Gene3D" id="1.10.340.70">
    <property type="match status" value="1"/>
</dbReference>
<dbReference type="InterPro" id="IPR012337">
    <property type="entry name" value="RNaseH-like_sf"/>
</dbReference>
<dbReference type="Pfam" id="PF00665">
    <property type="entry name" value="rve"/>
    <property type="match status" value="1"/>
</dbReference>
<evidence type="ECO:0000256" key="1">
    <source>
        <dbReference type="ARBA" id="ARBA00039658"/>
    </source>
</evidence>